<feature type="compositionally biased region" description="Polar residues" evidence="1">
    <location>
        <begin position="676"/>
        <end position="692"/>
    </location>
</feature>
<feature type="compositionally biased region" description="Basic and acidic residues" evidence="1">
    <location>
        <begin position="67"/>
        <end position="81"/>
    </location>
</feature>
<feature type="region of interest" description="Disordered" evidence="1">
    <location>
        <begin position="113"/>
        <end position="133"/>
    </location>
</feature>
<feature type="compositionally biased region" description="Low complexity" evidence="1">
    <location>
        <begin position="636"/>
        <end position="645"/>
    </location>
</feature>
<reference evidence="2" key="1">
    <citation type="submission" date="2022-07" db="EMBL/GenBank/DDBJ databases">
        <title>Fungi with potential for degradation of polypropylene.</title>
        <authorList>
            <person name="Gostincar C."/>
        </authorList>
    </citation>
    <scope>NUCLEOTIDE SEQUENCE</scope>
    <source>
        <strain evidence="2">EXF-13287</strain>
    </source>
</reference>
<sequence length="811" mass="89685">MSSPQGGSEQGGSGSASGRRSITPAARFANLETAHRIITGSTRSGITPHEYLPDPSVHEDDDDAAGDGDHDSTGLEERQQQEQEWFDDTYLALLAGDEPPSGEEIPISAGETDCEERNTAQHAFQSPNDNSQDTVGHIFDQYAPSETHETVTSSGFNPALASVNASASNRSASIYRAAPEQIRREGASGRLGFREQRQVSDDETLSENFNVGRQGAQMRAISDNDGPSLPLPVDPPPHLAQGDNPAFPDPSVSSVTNSQALLQGGLSSPPIRRTYQPSQRANRYNIPSIPPPVPRRSSRREQPRSHTLAGDPRFAALFGTDRRPRPRYNIDDDSQWAGPGPAVIFGVMEYFPEARSRLTSNPQGSLLTVAREGVSASTSRSASAVPESSGSSSRDPFMYDGMFLAPEQERIVTSRLRTMTENATVFSQSPVNSPDRVGDVQDVPLNGTATTPSRAPAPRHRQPSLTSEGDRRLIISDARQRDRSMALGRCNCELPHYRCRLCREEDRFQDERRSQENEGRRQQDIGPYPPSPSYRMVNRGVRVAGEAAREPTFYIQNSEELYSSTERIIARPAHQAGTSPPMPTRALQRSDFTTFRPEPRVHRINGRDGNSFDVPGHGQLRHRRPTLDSYQSQPARLLGQSGSSRSRYEFRDSVYDGPEYAAQQQPSRQPRRTENWRSLTNPHNQTITSQSTEFDRRATNDDITNMERRNDTMSSAYSNDPDSPTMFGQFTFPLLPLDEARRRQAEARSRGDVDQTFLSTSTATRRNPITSSAGTTNTTHSGRFSAFVAQAAGRAQQRAASLLPGRRRNHR</sequence>
<evidence type="ECO:0000256" key="1">
    <source>
        <dbReference type="SAM" id="MobiDB-lite"/>
    </source>
</evidence>
<keyword evidence="3" id="KW-1185">Reference proteome</keyword>
<feature type="region of interest" description="Disordered" evidence="1">
    <location>
        <begin position="1"/>
        <end position="24"/>
    </location>
</feature>
<feature type="compositionally biased region" description="Low complexity" evidence="1">
    <location>
        <begin position="375"/>
        <end position="393"/>
    </location>
</feature>
<dbReference type="AlphaFoldDB" id="A0AA38RA00"/>
<feature type="compositionally biased region" description="Polar residues" evidence="1">
    <location>
        <begin position="120"/>
        <end position="133"/>
    </location>
</feature>
<feature type="compositionally biased region" description="Pro residues" evidence="1">
    <location>
        <begin position="229"/>
        <end position="238"/>
    </location>
</feature>
<feature type="compositionally biased region" description="Basic and acidic residues" evidence="1">
    <location>
        <begin position="743"/>
        <end position="753"/>
    </location>
</feature>
<comment type="caution">
    <text evidence="2">The sequence shown here is derived from an EMBL/GenBank/DDBJ whole genome shotgun (WGS) entry which is preliminary data.</text>
</comment>
<name>A0AA38RA00_9PEZI</name>
<feature type="region of interest" description="Disordered" evidence="1">
    <location>
        <begin position="425"/>
        <end position="469"/>
    </location>
</feature>
<feature type="region of interest" description="Disordered" evidence="1">
    <location>
        <begin position="512"/>
        <end position="536"/>
    </location>
</feature>
<feature type="compositionally biased region" description="Basic and acidic residues" evidence="1">
    <location>
        <begin position="512"/>
        <end position="523"/>
    </location>
</feature>
<dbReference type="EMBL" id="JANBVN010000268">
    <property type="protein sequence ID" value="KAJ9130490.1"/>
    <property type="molecule type" value="Genomic_DNA"/>
</dbReference>
<feature type="compositionally biased region" description="Basic and acidic residues" evidence="1">
    <location>
        <begin position="181"/>
        <end position="200"/>
    </location>
</feature>
<feature type="region of interest" description="Disordered" evidence="1">
    <location>
        <begin position="181"/>
        <end position="312"/>
    </location>
</feature>
<dbReference type="Proteomes" id="UP001174691">
    <property type="component" value="Unassembled WGS sequence"/>
</dbReference>
<protein>
    <submittedName>
        <fullName evidence="2">Uncharacterized protein</fullName>
    </submittedName>
</protein>
<feature type="non-terminal residue" evidence="2">
    <location>
        <position position="811"/>
    </location>
</feature>
<organism evidence="2 3">
    <name type="scientific">Coniochaeta hoffmannii</name>
    <dbReference type="NCBI Taxonomy" id="91930"/>
    <lineage>
        <taxon>Eukaryota</taxon>
        <taxon>Fungi</taxon>
        <taxon>Dikarya</taxon>
        <taxon>Ascomycota</taxon>
        <taxon>Pezizomycotina</taxon>
        <taxon>Sordariomycetes</taxon>
        <taxon>Sordariomycetidae</taxon>
        <taxon>Coniochaetales</taxon>
        <taxon>Coniochaetaceae</taxon>
        <taxon>Coniochaeta</taxon>
    </lineage>
</organism>
<feature type="region of interest" description="Disordered" evidence="1">
    <location>
        <begin position="743"/>
        <end position="781"/>
    </location>
</feature>
<gene>
    <name evidence="2" type="ORF">NKR19_g9880</name>
</gene>
<proteinExistence type="predicted"/>
<feature type="region of interest" description="Disordered" evidence="1">
    <location>
        <begin position="36"/>
        <end position="82"/>
    </location>
</feature>
<evidence type="ECO:0000313" key="3">
    <source>
        <dbReference type="Proteomes" id="UP001174691"/>
    </source>
</evidence>
<feature type="region of interest" description="Disordered" evidence="1">
    <location>
        <begin position="573"/>
        <end position="694"/>
    </location>
</feature>
<feature type="compositionally biased region" description="Polar residues" evidence="1">
    <location>
        <begin position="756"/>
        <end position="781"/>
    </location>
</feature>
<evidence type="ECO:0000313" key="2">
    <source>
        <dbReference type="EMBL" id="KAJ9130490.1"/>
    </source>
</evidence>
<feature type="region of interest" description="Disordered" evidence="1">
    <location>
        <begin position="371"/>
        <end position="396"/>
    </location>
</feature>
<feature type="compositionally biased region" description="Polar residues" evidence="1">
    <location>
        <begin position="251"/>
        <end position="261"/>
    </location>
</feature>
<accession>A0AA38RA00</accession>